<organism evidence="3 4">
    <name type="scientific">Phyllobacterium phragmitis</name>
    <dbReference type="NCBI Taxonomy" id="2670329"/>
    <lineage>
        <taxon>Bacteria</taxon>
        <taxon>Pseudomonadati</taxon>
        <taxon>Pseudomonadota</taxon>
        <taxon>Alphaproteobacteria</taxon>
        <taxon>Hyphomicrobiales</taxon>
        <taxon>Phyllobacteriaceae</taxon>
        <taxon>Phyllobacterium</taxon>
    </lineage>
</organism>
<reference evidence="3 4" key="1">
    <citation type="submission" date="2024-10" db="EMBL/GenBank/DDBJ databases">
        <title>Isolation, draft genome sequencing and identification of Phyllobacterium sp. NSA23, isolated from leaf soil.</title>
        <authorList>
            <person name="Akita H."/>
        </authorList>
    </citation>
    <scope>NUCLEOTIDE SEQUENCE [LARGE SCALE GENOMIC DNA]</scope>
    <source>
        <strain evidence="3 4">NSA23</strain>
    </source>
</reference>
<feature type="domain" description="Response regulatory" evidence="2">
    <location>
        <begin position="8"/>
        <end position="120"/>
    </location>
</feature>
<proteinExistence type="predicted"/>
<comment type="caution">
    <text evidence="3">The sequence shown here is derived from an EMBL/GenBank/DDBJ whole genome shotgun (WGS) entry which is preliminary data.</text>
</comment>
<gene>
    <name evidence="3" type="ORF">PPNSA23_31310</name>
</gene>
<sequence>MTRLDDARLLILEQELFIALEIQRIVGEAGAIAVDLAHNLEDLDAYIRTSPPYDAVIMEVRVQGISTLAAAARLQLAGLPVVFVTAYDHYRSGVAGFPIAPVVIKPFESTTLVEAIITAISSSRAIG</sequence>
<dbReference type="InterPro" id="IPR001789">
    <property type="entry name" value="Sig_transdc_resp-reg_receiver"/>
</dbReference>
<dbReference type="SMART" id="SM00448">
    <property type="entry name" value="REC"/>
    <property type="match status" value="1"/>
</dbReference>
<dbReference type="EMBL" id="BAAFZP010000001">
    <property type="protein sequence ID" value="GAB1583188.1"/>
    <property type="molecule type" value="Genomic_DNA"/>
</dbReference>
<dbReference type="SUPFAM" id="SSF52172">
    <property type="entry name" value="CheY-like"/>
    <property type="match status" value="1"/>
</dbReference>
<protein>
    <recommendedName>
        <fullName evidence="2">Response regulatory domain-containing protein</fullName>
    </recommendedName>
</protein>
<evidence type="ECO:0000313" key="3">
    <source>
        <dbReference type="EMBL" id="GAB1583188.1"/>
    </source>
</evidence>
<accession>A0ABQ0H2P4</accession>
<dbReference type="InterPro" id="IPR011006">
    <property type="entry name" value="CheY-like_superfamily"/>
</dbReference>
<dbReference type="Proteomes" id="UP001628091">
    <property type="component" value="Unassembled WGS sequence"/>
</dbReference>
<keyword evidence="4" id="KW-1185">Reference proteome</keyword>
<dbReference type="Gene3D" id="3.40.50.2300">
    <property type="match status" value="1"/>
</dbReference>
<dbReference type="PROSITE" id="PS50110">
    <property type="entry name" value="RESPONSE_REGULATORY"/>
    <property type="match status" value="1"/>
</dbReference>
<name>A0ABQ0H2P4_9HYPH</name>
<evidence type="ECO:0000313" key="4">
    <source>
        <dbReference type="Proteomes" id="UP001628091"/>
    </source>
</evidence>
<evidence type="ECO:0000256" key="1">
    <source>
        <dbReference type="PROSITE-ProRule" id="PRU00169"/>
    </source>
</evidence>
<evidence type="ECO:0000259" key="2">
    <source>
        <dbReference type="PROSITE" id="PS50110"/>
    </source>
</evidence>
<comment type="caution">
    <text evidence="1">Lacks conserved residue(s) required for the propagation of feature annotation.</text>
</comment>